<gene>
    <name evidence="5" type="ORF">GCM10017577_58160</name>
</gene>
<reference evidence="5" key="2">
    <citation type="submission" date="2023-01" db="EMBL/GenBank/DDBJ databases">
        <authorList>
            <person name="Sun Q."/>
            <person name="Evtushenko L."/>
        </authorList>
    </citation>
    <scope>NUCLEOTIDE SEQUENCE</scope>
    <source>
        <strain evidence="5">VKM Ac-1069</strain>
    </source>
</reference>
<dbReference type="Gene3D" id="3.40.50.12780">
    <property type="entry name" value="N-terminal domain of ligase-like"/>
    <property type="match status" value="1"/>
</dbReference>
<dbReference type="Gene3D" id="3.30.300.30">
    <property type="match status" value="1"/>
</dbReference>
<dbReference type="EMBL" id="BSFQ01000035">
    <property type="protein sequence ID" value="GLL14668.1"/>
    <property type="molecule type" value="Genomic_DNA"/>
</dbReference>
<dbReference type="Pfam" id="PF13193">
    <property type="entry name" value="AMP-binding_C"/>
    <property type="match status" value="1"/>
</dbReference>
<dbReference type="PANTHER" id="PTHR43201:SF5">
    <property type="entry name" value="MEDIUM-CHAIN ACYL-COA LIGASE ACSF2, MITOCHONDRIAL"/>
    <property type="match status" value="1"/>
</dbReference>
<name>A0A9W6NZA0_9PSEU</name>
<organism evidence="5 6">
    <name type="scientific">Pseudonocardia halophobica</name>
    <dbReference type="NCBI Taxonomy" id="29401"/>
    <lineage>
        <taxon>Bacteria</taxon>
        <taxon>Bacillati</taxon>
        <taxon>Actinomycetota</taxon>
        <taxon>Actinomycetes</taxon>
        <taxon>Pseudonocardiales</taxon>
        <taxon>Pseudonocardiaceae</taxon>
        <taxon>Pseudonocardia</taxon>
    </lineage>
</organism>
<feature type="domain" description="AMP-binding enzyme C-terminal" evidence="4">
    <location>
        <begin position="407"/>
        <end position="485"/>
    </location>
</feature>
<dbReference type="RefSeq" id="WP_037051074.1">
    <property type="nucleotide sequence ID" value="NZ_BAAAUZ010000014.1"/>
</dbReference>
<evidence type="ECO:0000256" key="1">
    <source>
        <dbReference type="ARBA" id="ARBA00006432"/>
    </source>
</evidence>
<dbReference type="PANTHER" id="PTHR43201">
    <property type="entry name" value="ACYL-COA SYNTHETASE"/>
    <property type="match status" value="1"/>
</dbReference>
<dbReference type="InterPro" id="IPR042099">
    <property type="entry name" value="ANL_N_sf"/>
</dbReference>
<evidence type="ECO:0000313" key="6">
    <source>
        <dbReference type="Proteomes" id="UP001143463"/>
    </source>
</evidence>
<dbReference type="Pfam" id="PF00501">
    <property type="entry name" value="AMP-binding"/>
    <property type="match status" value="1"/>
</dbReference>
<accession>A0A9W6NZA0</accession>
<dbReference type="Proteomes" id="UP001143463">
    <property type="component" value="Unassembled WGS sequence"/>
</dbReference>
<dbReference type="AlphaFoldDB" id="A0A9W6NZA0"/>
<keyword evidence="6" id="KW-1185">Reference proteome</keyword>
<comment type="caution">
    <text evidence="5">The sequence shown here is derived from an EMBL/GenBank/DDBJ whole genome shotgun (WGS) entry which is preliminary data.</text>
</comment>
<feature type="domain" description="AMP-dependent synthetase/ligase" evidence="3">
    <location>
        <begin position="10"/>
        <end position="359"/>
    </location>
</feature>
<evidence type="ECO:0000259" key="4">
    <source>
        <dbReference type="Pfam" id="PF13193"/>
    </source>
</evidence>
<dbReference type="PROSITE" id="PS00455">
    <property type="entry name" value="AMP_BINDING"/>
    <property type="match status" value="1"/>
</dbReference>
<dbReference type="GO" id="GO:0006631">
    <property type="term" value="P:fatty acid metabolic process"/>
    <property type="evidence" value="ECO:0007669"/>
    <property type="project" value="TreeGrafter"/>
</dbReference>
<dbReference type="InterPro" id="IPR020845">
    <property type="entry name" value="AMP-binding_CS"/>
</dbReference>
<keyword evidence="2" id="KW-0436">Ligase</keyword>
<dbReference type="InterPro" id="IPR025110">
    <property type="entry name" value="AMP-bd_C"/>
</dbReference>
<evidence type="ECO:0008006" key="7">
    <source>
        <dbReference type="Google" id="ProtNLM"/>
    </source>
</evidence>
<dbReference type="GO" id="GO:0031956">
    <property type="term" value="F:medium-chain fatty acid-CoA ligase activity"/>
    <property type="evidence" value="ECO:0007669"/>
    <property type="project" value="TreeGrafter"/>
</dbReference>
<evidence type="ECO:0000256" key="2">
    <source>
        <dbReference type="ARBA" id="ARBA00022598"/>
    </source>
</evidence>
<evidence type="ECO:0000313" key="5">
    <source>
        <dbReference type="EMBL" id="GLL14668.1"/>
    </source>
</evidence>
<sequence>MNLSVLLDMAAEGFGDRVVVGTRAEGLTAARVRELAAGGATLVAEAGADAVLYLAVNGPAFPVALFTAARAGVPLVPVNYRLGAAQLDHLVAQHPKALVIADAAQAAVAERAGLGFRTPAEFLRDAAAAAPAEEGFVDPDSAAVVIYTSGTTSAPKGVVLRHANLVSYVLGTVEFAAAEETEAAVMSVPPYHIAAVSNALTNLYAGRRVLVLEAFTPAGWVDLVRTEEVTNAMVVPTMLARIMDEPGLDRAVPSLRSLAYGGAAMPRRIVEQALAEWPHVGFVNAYGLTETSSTITVLGPDEHRAALSSSDEAVRARLSSAGRAVPGIEIEVRDEDGTPVPAGTAGRIWVRGEQVSTEYAGRGSSLDGAGWFDTRDQGRLDAEGYLFVEGRVDDTIIRGAENIAPAEIEDVLLAHPGVADAVVVGVPDEEWGQRIEAVVVARPGTDLDDTALDALRETVRATLRSSKTPDRITAWPEIPRTPTGKLLRRDVVAGLAPAEQIR</sequence>
<reference evidence="5" key="1">
    <citation type="journal article" date="2014" name="Int. J. Syst. Evol. Microbiol.">
        <title>Complete genome sequence of Corynebacterium casei LMG S-19264T (=DSM 44701T), isolated from a smear-ripened cheese.</title>
        <authorList>
            <consortium name="US DOE Joint Genome Institute (JGI-PGF)"/>
            <person name="Walter F."/>
            <person name="Albersmeier A."/>
            <person name="Kalinowski J."/>
            <person name="Ruckert C."/>
        </authorList>
    </citation>
    <scope>NUCLEOTIDE SEQUENCE</scope>
    <source>
        <strain evidence="5">VKM Ac-1069</strain>
    </source>
</reference>
<dbReference type="InterPro" id="IPR000873">
    <property type="entry name" value="AMP-dep_synth/lig_dom"/>
</dbReference>
<dbReference type="SUPFAM" id="SSF56801">
    <property type="entry name" value="Acetyl-CoA synthetase-like"/>
    <property type="match status" value="1"/>
</dbReference>
<proteinExistence type="inferred from homology"/>
<evidence type="ECO:0000259" key="3">
    <source>
        <dbReference type="Pfam" id="PF00501"/>
    </source>
</evidence>
<comment type="similarity">
    <text evidence="1">Belongs to the ATP-dependent AMP-binding enzyme family.</text>
</comment>
<dbReference type="InterPro" id="IPR045851">
    <property type="entry name" value="AMP-bd_C_sf"/>
</dbReference>
<protein>
    <recommendedName>
        <fullName evidence="7">Acyl-CoA synthetase (AMP-forming)/AMP-acid ligase II</fullName>
    </recommendedName>
</protein>